<evidence type="ECO:0000259" key="2">
    <source>
        <dbReference type="Pfam" id="PF13828"/>
    </source>
</evidence>
<keyword evidence="4" id="KW-1185">Reference proteome</keyword>
<keyword evidence="1" id="KW-0812">Transmembrane</keyword>
<reference evidence="3 4" key="1">
    <citation type="submission" date="2019-01" db="EMBL/GenBank/DDBJ databases">
        <title>Sequencing the genomes of 1000 actinobacteria strains.</title>
        <authorList>
            <person name="Klenk H.-P."/>
        </authorList>
    </citation>
    <scope>NUCLEOTIDE SEQUENCE [LARGE SCALE GENOMIC DNA]</scope>
    <source>
        <strain evidence="3 4">DSM 43925</strain>
    </source>
</reference>
<protein>
    <recommendedName>
        <fullName evidence="2">DUF4190 domain-containing protein</fullName>
    </recommendedName>
</protein>
<dbReference type="InterPro" id="IPR025241">
    <property type="entry name" value="DUF4190"/>
</dbReference>
<dbReference type="Pfam" id="PF13828">
    <property type="entry name" value="DUF4190"/>
    <property type="match status" value="1"/>
</dbReference>
<gene>
    <name evidence="3" type="ORF">EDD27_2640</name>
</gene>
<feature type="transmembrane region" description="Helical" evidence="1">
    <location>
        <begin position="83"/>
        <end position="108"/>
    </location>
</feature>
<dbReference type="Proteomes" id="UP000284824">
    <property type="component" value="Unassembled WGS sequence"/>
</dbReference>
<evidence type="ECO:0000313" key="4">
    <source>
        <dbReference type="Proteomes" id="UP000284824"/>
    </source>
</evidence>
<dbReference type="AlphaFoldDB" id="A0A438M330"/>
<keyword evidence="1" id="KW-0472">Membrane</keyword>
<proteinExistence type="predicted"/>
<evidence type="ECO:0000256" key="1">
    <source>
        <dbReference type="SAM" id="Phobius"/>
    </source>
</evidence>
<feature type="domain" description="DUF4190" evidence="2">
    <location>
        <begin position="35"/>
        <end position="94"/>
    </location>
</feature>
<organism evidence="3 4">
    <name type="scientific">Nonomuraea polychroma</name>
    <dbReference type="NCBI Taxonomy" id="46176"/>
    <lineage>
        <taxon>Bacteria</taxon>
        <taxon>Bacillati</taxon>
        <taxon>Actinomycetota</taxon>
        <taxon>Actinomycetes</taxon>
        <taxon>Streptosporangiales</taxon>
        <taxon>Streptosporangiaceae</taxon>
        <taxon>Nonomuraea</taxon>
    </lineage>
</organism>
<evidence type="ECO:0000313" key="3">
    <source>
        <dbReference type="EMBL" id="RVX40240.1"/>
    </source>
</evidence>
<feature type="transmembrane region" description="Helical" evidence="1">
    <location>
        <begin position="35"/>
        <end position="55"/>
    </location>
</feature>
<keyword evidence="1" id="KW-1133">Transmembrane helix</keyword>
<name>A0A438M330_9ACTN</name>
<sequence length="116" mass="12542">MIKAELWYKTATMSYPDYGPSYYGPQPHTHPNGTAILVLGILSLVVCSFLGPFAWSMGTKALREIDQSGYLYENRGHIQAGRICGIISSVLLMLTVAFLVFAFGIALISGGFSSSS</sequence>
<dbReference type="EMBL" id="SAUN01000001">
    <property type="protein sequence ID" value="RVX40240.1"/>
    <property type="molecule type" value="Genomic_DNA"/>
</dbReference>
<accession>A0A438M330</accession>
<comment type="caution">
    <text evidence="3">The sequence shown here is derived from an EMBL/GenBank/DDBJ whole genome shotgun (WGS) entry which is preliminary data.</text>
</comment>